<gene>
    <name evidence="2" type="ORF">B1342C04.13</name>
    <name evidence="1" type="ORF">P0025H07.32</name>
</gene>
<dbReference type="Proteomes" id="UP000000763">
    <property type="component" value="Chromosome 9"/>
</dbReference>
<accession>Q67TR3</accession>
<proteinExistence type="predicted"/>
<evidence type="ECO:0000313" key="2">
    <source>
        <dbReference type="EMBL" id="BAD38458.1"/>
    </source>
</evidence>
<protein>
    <submittedName>
        <fullName evidence="2">Uncharacterized protein</fullName>
    </submittedName>
</protein>
<organism evidence="2 3">
    <name type="scientific">Oryza sativa subsp. japonica</name>
    <name type="common">Rice</name>
    <dbReference type="NCBI Taxonomy" id="39947"/>
    <lineage>
        <taxon>Eukaryota</taxon>
        <taxon>Viridiplantae</taxon>
        <taxon>Streptophyta</taxon>
        <taxon>Embryophyta</taxon>
        <taxon>Tracheophyta</taxon>
        <taxon>Spermatophyta</taxon>
        <taxon>Magnoliopsida</taxon>
        <taxon>Liliopsida</taxon>
        <taxon>Poales</taxon>
        <taxon>Poaceae</taxon>
        <taxon>BOP clade</taxon>
        <taxon>Oryzoideae</taxon>
        <taxon>Oryzeae</taxon>
        <taxon>Oryzinae</taxon>
        <taxon>Oryza</taxon>
        <taxon>Oryza sativa</taxon>
    </lineage>
</organism>
<sequence length="62" mass="7344">MHKEACTLAMSLSPFWTLKTDPRYRQVLDPAKKTSLLLFSWGISDTSFQQQREETHYGAFYW</sequence>
<evidence type="ECO:0000313" key="3">
    <source>
        <dbReference type="Proteomes" id="UP000000763"/>
    </source>
</evidence>
<dbReference type="AlphaFoldDB" id="Q67TR3"/>
<reference evidence="1" key="1">
    <citation type="submission" date="2002-08" db="EMBL/GenBank/DDBJ databases">
        <title>Oryza sativa nipponbare(GA3) genomic DNA, chromosome 9, PAC clone:P0025H07.</title>
        <authorList>
            <person name="Sasaki T."/>
            <person name="Matsumoto T."/>
            <person name="Katayose Y."/>
        </authorList>
    </citation>
    <scope>NUCLEOTIDE SEQUENCE</scope>
</reference>
<reference evidence="2" key="2">
    <citation type="submission" date="2002-11" db="EMBL/GenBank/DDBJ databases">
        <title>Oryza sativa nipponbare(GA3) genomic DNA, chromosome 9, BAC clone:B1342C04.</title>
        <authorList>
            <person name="Sasaki T."/>
            <person name="Matsumoto T."/>
            <person name="Katayose Y."/>
        </authorList>
    </citation>
    <scope>NUCLEOTIDE SEQUENCE</scope>
</reference>
<reference evidence="3" key="4">
    <citation type="journal article" date="2008" name="Nucleic Acids Res.">
        <title>The rice annotation project database (RAP-DB): 2008 update.</title>
        <authorList>
            <consortium name="The rice annotation project (RAP)"/>
        </authorList>
    </citation>
    <scope>GENOME REANNOTATION</scope>
    <source>
        <strain evidence="3">cv. Nipponbare</strain>
    </source>
</reference>
<name>Q67TR3_ORYSJ</name>
<dbReference type="EMBL" id="AP005655">
    <property type="protein sequence ID" value="BAD38285.1"/>
    <property type="molecule type" value="Genomic_DNA"/>
</dbReference>
<dbReference type="EMBL" id="AP006057">
    <property type="protein sequence ID" value="BAD38458.1"/>
    <property type="molecule type" value="Genomic_DNA"/>
</dbReference>
<reference evidence="3" key="3">
    <citation type="journal article" date="2005" name="Nature">
        <title>The map-based sequence of the rice genome.</title>
        <authorList>
            <consortium name="International rice genome sequencing project (IRGSP)"/>
            <person name="Matsumoto T."/>
            <person name="Wu J."/>
            <person name="Kanamori H."/>
            <person name="Katayose Y."/>
            <person name="Fujisawa M."/>
            <person name="Namiki N."/>
            <person name="Mizuno H."/>
            <person name="Yamamoto K."/>
            <person name="Antonio B.A."/>
            <person name="Baba T."/>
            <person name="Sakata K."/>
            <person name="Nagamura Y."/>
            <person name="Aoki H."/>
            <person name="Arikawa K."/>
            <person name="Arita K."/>
            <person name="Bito T."/>
            <person name="Chiden Y."/>
            <person name="Fujitsuka N."/>
            <person name="Fukunaka R."/>
            <person name="Hamada M."/>
            <person name="Harada C."/>
            <person name="Hayashi A."/>
            <person name="Hijishita S."/>
            <person name="Honda M."/>
            <person name="Hosokawa S."/>
            <person name="Ichikawa Y."/>
            <person name="Idonuma A."/>
            <person name="Iijima M."/>
            <person name="Ikeda M."/>
            <person name="Ikeno M."/>
            <person name="Ito K."/>
            <person name="Ito S."/>
            <person name="Ito T."/>
            <person name="Ito Y."/>
            <person name="Ito Y."/>
            <person name="Iwabuchi A."/>
            <person name="Kamiya K."/>
            <person name="Karasawa W."/>
            <person name="Kurita K."/>
            <person name="Katagiri S."/>
            <person name="Kikuta A."/>
            <person name="Kobayashi H."/>
            <person name="Kobayashi N."/>
            <person name="Machita K."/>
            <person name="Maehara T."/>
            <person name="Masukawa M."/>
            <person name="Mizubayashi T."/>
            <person name="Mukai Y."/>
            <person name="Nagasaki H."/>
            <person name="Nagata Y."/>
            <person name="Naito S."/>
            <person name="Nakashima M."/>
            <person name="Nakama Y."/>
            <person name="Nakamichi Y."/>
            <person name="Nakamura M."/>
            <person name="Meguro A."/>
            <person name="Negishi M."/>
            <person name="Ohta I."/>
            <person name="Ohta T."/>
            <person name="Okamoto M."/>
            <person name="Ono N."/>
            <person name="Saji S."/>
            <person name="Sakaguchi M."/>
            <person name="Sakai K."/>
            <person name="Shibata M."/>
            <person name="Shimokawa T."/>
            <person name="Song J."/>
            <person name="Takazaki Y."/>
            <person name="Terasawa K."/>
            <person name="Tsugane M."/>
            <person name="Tsuji K."/>
            <person name="Ueda S."/>
            <person name="Waki K."/>
            <person name="Yamagata H."/>
            <person name="Yamamoto M."/>
            <person name="Yamamoto S."/>
            <person name="Yamane H."/>
            <person name="Yoshiki S."/>
            <person name="Yoshihara R."/>
            <person name="Yukawa K."/>
            <person name="Zhong H."/>
            <person name="Yano M."/>
            <person name="Yuan Q."/>
            <person name="Ouyang S."/>
            <person name="Liu J."/>
            <person name="Jones K.M."/>
            <person name="Gansberger K."/>
            <person name="Moffat K."/>
            <person name="Hill J."/>
            <person name="Bera J."/>
            <person name="Fadrosh D."/>
            <person name="Jin S."/>
            <person name="Johri S."/>
            <person name="Kim M."/>
            <person name="Overton L."/>
            <person name="Reardon M."/>
            <person name="Tsitrin T."/>
            <person name="Vuong H."/>
            <person name="Weaver B."/>
            <person name="Ciecko A."/>
            <person name="Tallon L."/>
            <person name="Jackson J."/>
            <person name="Pai G."/>
            <person name="Aken S.V."/>
            <person name="Utterback T."/>
            <person name="Reidmuller S."/>
            <person name="Feldblyum T."/>
            <person name="Hsiao J."/>
            <person name="Zismann V."/>
            <person name="Iobst S."/>
            <person name="de Vazeille A.R."/>
            <person name="Buell C.R."/>
            <person name="Ying K."/>
            <person name="Li Y."/>
            <person name="Lu T."/>
            <person name="Huang Y."/>
            <person name="Zhao Q."/>
            <person name="Feng Q."/>
            <person name="Zhang L."/>
            <person name="Zhu J."/>
            <person name="Weng Q."/>
            <person name="Mu J."/>
            <person name="Lu Y."/>
            <person name="Fan D."/>
            <person name="Liu Y."/>
            <person name="Guan J."/>
            <person name="Zhang Y."/>
            <person name="Yu S."/>
            <person name="Liu X."/>
            <person name="Zhang Y."/>
            <person name="Hong G."/>
            <person name="Han B."/>
            <person name="Choisne N."/>
            <person name="Demange N."/>
            <person name="Orjeda G."/>
            <person name="Samain S."/>
            <person name="Cattolico L."/>
            <person name="Pelletier E."/>
            <person name="Couloux A."/>
            <person name="Segurens B."/>
            <person name="Wincker P."/>
            <person name="D'Hont A."/>
            <person name="Scarpelli C."/>
            <person name="Weissenbach J."/>
            <person name="Salanoubat M."/>
            <person name="Quetier F."/>
            <person name="Yu Y."/>
            <person name="Kim H.R."/>
            <person name="Rambo T."/>
            <person name="Currie J."/>
            <person name="Collura K."/>
            <person name="Luo M."/>
            <person name="Yang T."/>
            <person name="Ammiraju J.S.S."/>
            <person name="Engler F."/>
            <person name="Soderlund C."/>
            <person name="Wing R.A."/>
            <person name="Palmer L.E."/>
            <person name="de la Bastide M."/>
            <person name="Spiegel L."/>
            <person name="Nascimento L."/>
            <person name="Zutavern T."/>
            <person name="O'Shaughnessy A."/>
            <person name="Dike S."/>
            <person name="Dedhia N."/>
            <person name="Preston R."/>
            <person name="Balija V."/>
            <person name="McCombie W.R."/>
            <person name="Chow T."/>
            <person name="Chen H."/>
            <person name="Chung M."/>
            <person name="Chen C."/>
            <person name="Shaw J."/>
            <person name="Wu H."/>
            <person name="Hsiao K."/>
            <person name="Chao Y."/>
            <person name="Chu M."/>
            <person name="Cheng C."/>
            <person name="Hour A."/>
            <person name="Lee P."/>
            <person name="Lin S."/>
            <person name="Lin Y."/>
            <person name="Liou J."/>
            <person name="Liu S."/>
            <person name="Hsing Y."/>
            <person name="Raghuvanshi S."/>
            <person name="Mohanty A."/>
            <person name="Bharti A.K."/>
            <person name="Gaur A."/>
            <person name="Gupta V."/>
            <person name="Kumar D."/>
            <person name="Ravi V."/>
            <person name="Vij S."/>
            <person name="Kapur A."/>
            <person name="Khurana P."/>
            <person name="Khurana P."/>
            <person name="Khurana J.P."/>
            <person name="Tyagi A.K."/>
            <person name="Gaikwad K."/>
            <person name="Singh A."/>
            <person name="Dalal V."/>
            <person name="Srivastava S."/>
            <person name="Dixit A."/>
            <person name="Pal A.K."/>
            <person name="Ghazi I.A."/>
            <person name="Yadav M."/>
            <person name="Pandit A."/>
            <person name="Bhargava A."/>
            <person name="Sureshbabu K."/>
            <person name="Batra K."/>
            <person name="Sharma T.R."/>
            <person name="Mohapatra T."/>
            <person name="Singh N.K."/>
            <person name="Messing J."/>
            <person name="Nelson A.B."/>
            <person name="Fuks G."/>
            <person name="Kavchok S."/>
            <person name="Keizer G."/>
            <person name="Linton E."/>
            <person name="Llaca V."/>
            <person name="Song R."/>
            <person name="Tanyolac B."/>
            <person name="Young S."/>
            <person name="Ho-Il K."/>
            <person name="Hahn J.H."/>
            <person name="Sangsakoo G."/>
            <person name="Vanavichit A."/>
            <person name="de Mattos Luiz.A.T."/>
            <person name="Zimmer P.D."/>
            <person name="Malone G."/>
            <person name="Dellagostin O."/>
            <person name="de Oliveira A.C."/>
            <person name="Bevan M."/>
            <person name="Bancroft I."/>
            <person name="Minx P."/>
            <person name="Cordum H."/>
            <person name="Wilson R."/>
            <person name="Cheng Z."/>
            <person name="Jin W."/>
            <person name="Jiang J."/>
            <person name="Leong S.A."/>
            <person name="Iwama H."/>
            <person name="Gojobori T."/>
            <person name="Itoh T."/>
            <person name="Niimura Y."/>
            <person name="Fujii Y."/>
            <person name="Habara T."/>
            <person name="Sakai H."/>
            <person name="Sato Y."/>
            <person name="Wilson G."/>
            <person name="Kumar K."/>
            <person name="McCouch S."/>
            <person name="Juretic N."/>
            <person name="Hoen D."/>
            <person name="Wright S."/>
            <person name="Bruskiewich R."/>
            <person name="Bureau T."/>
            <person name="Miyao A."/>
            <person name="Hirochika H."/>
            <person name="Nishikawa T."/>
            <person name="Kadowaki K."/>
            <person name="Sugiura M."/>
            <person name="Burr B."/>
            <person name="Sasaki T."/>
        </authorList>
    </citation>
    <scope>NUCLEOTIDE SEQUENCE [LARGE SCALE GENOMIC DNA]</scope>
    <source>
        <strain evidence="3">cv. Nipponbare</strain>
    </source>
</reference>
<evidence type="ECO:0000313" key="1">
    <source>
        <dbReference type="EMBL" id="BAD38285.1"/>
    </source>
</evidence>